<dbReference type="EC" id="1.17.1.8" evidence="9 10"/>
<dbReference type="PANTHER" id="PTHR20836">
    <property type="entry name" value="DIHYDRODIPICOLINATE REDUCTASE"/>
    <property type="match status" value="1"/>
</dbReference>
<comment type="similarity">
    <text evidence="1 9">Belongs to the DapB family.</text>
</comment>
<comment type="caution">
    <text evidence="9">Lacks conserved residue(s) required for the propagation of feature annotation.</text>
</comment>
<dbReference type="Proteomes" id="UP001199424">
    <property type="component" value="Unassembled WGS sequence"/>
</dbReference>
<evidence type="ECO:0000256" key="1">
    <source>
        <dbReference type="ARBA" id="ARBA00006642"/>
    </source>
</evidence>
<evidence type="ECO:0000256" key="2">
    <source>
        <dbReference type="ARBA" id="ARBA00022490"/>
    </source>
</evidence>
<evidence type="ECO:0000259" key="12">
    <source>
        <dbReference type="Pfam" id="PF05173"/>
    </source>
</evidence>
<dbReference type="PROSITE" id="PS01298">
    <property type="entry name" value="DAPB"/>
    <property type="match status" value="1"/>
</dbReference>
<dbReference type="Pfam" id="PF05173">
    <property type="entry name" value="DapB_C"/>
    <property type="match status" value="1"/>
</dbReference>
<evidence type="ECO:0000256" key="3">
    <source>
        <dbReference type="ARBA" id="ARBA00022605"/>
    </source>
</evidence>
<feature type="domain" description="Dihydrodipicolinate reductase C-terminal" evidence="12">
    <location>
        <begin position="117"/>
        <end position="249"/>
    </location>
</feature>
<keyword evidence="8 9" id="KW-0457">Lysine biosynthesis</keyword>
<dbReference type="InterPro" id="IPR023940">
    <property type="entry name" value="DHDPR_bac"/>
</dbReference>
<evidence type="ECO:0000256" key="9">
    <source>
        <dbReference type="HAMAP-Rule" id="MF_00102"/>
    </source>
</evidence>
<dbReference type="InterPro" id="IPR022664">
    <property type="entry name" value="DapB_N_CS"/>
</dbReference>
<feature type="binding site" evidence="9">
    <location>
        <begin position="111"/>
        <end position="114"/>
    </location>
    <ligand>
        <name>NAD(+)</name>
        <dbReference type="ChEBI" id="CHEBI:57540"/>
    </ligand>
</feature>
<keyword evidence="4 9" id="KW-0521">NADP</keyword>
<dbReference type="NCBIfam" id="TIGR00036">
    <property type="entry name" value="dapB"/>
    <property type="match status" value="1"/>
</dbReference>
<evidence type="ECO:0000313" key="14">
    <source>
        <dbReference type="Proteomes" id="UP001199424"/>
    </source>
</evidence>
<feature type="binding site" evidence="9">
    <location>
        <begin position="8"/>
        <end position="13"/>
    </location>
    <ligand>
        <name>NAD(+)</name>
        <dbReference type="ChEBI" id="CHEBI:57540"/>
    </ligand>
</feature>
<evidence type="ECO:0000256" key="6">
    <source>
        <dbReference type="ARBA" id="ARBA00023002"/>
    </source>
</evidence>
<dbReference type="HAMAP" id="MF_00102">
    <property type="entry name" value="DapB"/>
    <property type="match status" value="1"/>
</dbReference>
<dbReference type="SUPFAM" id="SSF55347">
    <property type="entry name" value="Glyceraldehyde-3-phosphate dehydrogenase-like, C-terminal domain"/>
    <property type="match status" value="1"/>
</dbReference>
<gene>
    <name evidence="9 13" type="primary">dapB</name>
    <name evidence="13" type="ORF">LKD31_01380</name>
</gene>
<comment type="caution">
    <text evidence="9">Was originally thought to be a dihydrodipicolinate reductase (DHDPR), catalyzing the conversion of dihydrodipicolinate to tetrahydrodipicolinate. However, it was shown in E.coli that the substrate of the enzymatic reaction is not dihydrodipicolinate (DHDP) but in fact (2S,4S)-4-hydroxy-2,3,4,5-tetrahydrodipicolinic acid (HTPA), the product released by the DapA-catalyzed reaction.</text>
</comment>
<reference evidence="13" key="1">
    <citation type="submission" date="2021-10" db="EMBL/GenBank/DDBJ databases">
        <title>Anaerobic single-cell dispensing facilitates the cultivation of human gut bacteria.</title>
        <authorList>
            <person name="Afrizal A."/>
        </authorList>
    </citation>
    <scope>NUCLEOTIDE SEQUENCE</scope>
    <source>
        <strain evidence="13">CLA-AA-H250</strain>
    </source>
</reference>
<dbReference type="CDD" id="cd02274">
    <property type="entry name" value="DHDPR_N"/>
    <property type="match status" value="1"/>
</dbReference>
<feature type="active site" description="Proton donor" evidence="9">
    <location>
        <position position="148"/>
    </location>
</feature>
<feature type="domain" description="Dihydrodipicolinate reductase N-terminal" evidence="11">
    <location>
        <begin position="3"/>
        <end position="114"/>
    </location>
</feature>
<dbReference type="Pfam" id="PF01113">
    <property type="entry name" value="DapB_N"/>
    <property type="match status" value="1"/>
</dbReference>
<evidence type="ECO:0000259" key="11">
    <source>
        <dbReference type="Pfam" id="PF01113"/>
    </source>
</evidence>
<feature type="binding site" evidence="9">
    <location>
        <begin position="154"/>
        <end position="155"/>
    </location>
    <ligand>
        <name>(S)-2,3,4,5-tetrahydrodipicolinate</name>
        <dbReference type="ChEBI" id="CHEBI:16845"/>
    </ligand>
</feature>
<dbReference type="FunFam" id="3.30.360.10:FF:000004">
    <property type="entry name" value="4-hydroxy-tetrahydrodipicolinate reductase"/>
    <property type="match status" value="1"/>
</dbReference>
<protein>
    <recommendedName>
        <fullName evidence="9 10">4-hydroxy-tetrahydrodipicolinate reductase</fullName>
        <shortName evidence="9">HTPA reductase</shortName>
        <ecNumber evidence="9 10">1.17.1.8</ecNumber>
    </recommendedName>
</protein>
<dbReference type="RefSeq" id="WP_308448298.1">
    <property type="nucleotide sequence ID" value="NZ_JAJEQC010000001.1"/>
</dbReference>
<keyword evidence="3 9" id="KW-0028">Amino-acid biosynthesis</keyword>
<comment type="pathway">
    <text evidence="9">Amino-acid biosynthesis; L-lysine biosynthesis via DAP pathway; (S)-tetrahydrodipicolinate from L-aspartate: step 4/4.</text>
</comment>
<dbReference type="GO" id="GO:0050661">
    <property type="term" value="F:NADP binding"/>
    <property type="evidence" value="ECO:0007669"/>
    <property type="project" value="UniProtKB-UniRule"/>
</dbReference>
<feature type="binding site" evidence="9">
    <location>
        <begin position="87"/>
        <end position="89"/>
    </location>
    <ligand>
        <name>NAD(+)</name>
        <dbReference type="ChEBI" id="CHEBI:57540"/>
    </ligand>
</feature>
<comment type="catalytic activity">
    <reaction evidence="9">
        <text>(S)-2,3,4,5-tetrahydrodipicolinate + NAD(+) + H2O = (2S,4S)-4-hydroxy-2,3,4,5-tetrahydrodipicolinate + NADH + H(+)</text>
        <dbReference type="Rhea" id="RHEA:35323"/>
        <dbReference type="ChEBI" id="CHEBI:15377"/>
        <dbReference type="ChEBI" id="CHEBI:15378"/>
        <dbReference type="ChEBI" id="CHEBI:16845"/>
        <dbReference type="ChEBI" id="CHEBI:57540"/>
        <dbReference type="ChEBI" id="CHEBI:57945"/>
        <dbReference type="ChEBI" id="CHEBI:67139"/>
        <dbReference type="EC" id="1.17.1.8"/>
    </reaction>
</comment>
<evidence type="ECO:0000256" key="5">
    <source>
        <dbReference type="ARBA" id="ARBA00022915"/>
    </source>
</evidence>
<keyword evidence="6 9" id="KW-0560">Oxidoreductase</keyword>
<dbReference type="Gene3D" id="3.40.50.720">
    <property type="entry name" value="NAD(P)-binding Rossmann-like Domain"/>
    <property type="match status" value="1"/>
</dbReference>
<dbReference type="GO" id="GO:0051287">
    <property type="term" value="F:NAD binding"/>
    <property type="evidence" value="ECO:0007669"/>
    <property type="project" value="UniProtKB-UniRule"/>
</dbReference>
<name>A0AAE3AJM0_9FIRM</name>
<feature type="active site" description="Proton donor/acceptor" evidence="9">
    <location>
        <position position="144"/>
    </location>
</feature>
<keyword evidence="7 9" id="KW-0520">NAD</keyword>
<dbReference type="InterPro" id="IPR036291">
    <property type="entry name" value="NAD(P)-bd_dom_sf"/>
</dbReference>
<dbReference type="GO" id="GO:0019877">
    <property type="term" value="P:diaminopimelate biosynthetic process"/>
    <property type="evidence" value="ECO:0007669"/>
    <property type="project" value="UniProtKB-UniRule"/>
</dbReference>
<feature type="binding site" evidence="9">
    <location>
        <position position="34"/>
    </location>
    <ligand>
        <name>NAD(+)</name>
        <dbReference type="ChEBI" id="CHEBI:57540"/>
    </ligand>
</feature>
<feature type="binding site" evidence="9">
    <location>
        <position position="145"/>
    </location>
    <ligand>
        <name>(S)-2,3,4,5-tetrahydrodipicolinate</name>
        <dbReference type="ChEBI" id="CHEBI:16845"/>
    </ligand>
</feature>
<comment type="subunit">
    <text evidence="9">Homotetramer.</text>
</comment>
<dbReference type="GO" id="GO:0005829">
    <property type="term" value="C:cytosol"/>
    <property type="evidence" value="ECO:0007669"/>
    <property type="project" value="TreeGrafter"/>
</dbReference>
<evidence type="ECO:0000256" key="4">
    <source>
        <dbReference type="ARBA" id="ARBA00022857"/>
    </source>
</evidence>
<dbReference type="SUPFAM" id="SSF51735">
    <property type="entry name" value="NAD(P)-binding Rossmann-fold domains"/>
    <property type="match status" value="1"/>
</dbReference>
<dbReference type="GO" id="GO:0016726">
    <property type="term" value="F:oxidoreductase activity, acting on CH or CH2 groups, NAD or NADP as acceptor"/>
    <property type="evidence" value="ECO:0007669"/>
    <property type="project" value="UniProtKB-UniRule"/>
</dbReference>
<evidence type="ECO:0000256" key="8">
    <source>
        <dbReference type="ARBA" id="ARBA00023154"/>
    </source>
</evidence>
<evidence type="ECO:0000256" key="10">
    <source>
        <dbReference type="NCBIfam" id="TIGR00036"/>
    </source>
</evidence>
<comment type="catalytic activity">
    <reaction evidence="9">
        <text>(S)-2,3,4,5-tetrahydrodipicolinate + NADP(+) + H2O = (2S,4S)-4-hydroxy-2,3,4,5-tetrahydrodipicolinate + NADPH + H(+)</text>
        <dbReference type="Rhea" id="RHEA:35331"/>
        <dbReference type="ChEBI" id="CHEBI:15377"/>
        <dbReference type="ChEBI" id="CHEBI:15378"/>
        <dbReference type="ChEBI" id="CHEBI:16845"/>
        <dbReference type="ChEBI" id="CHEBI:57783"/>
        <dbReference type="ChEBI" id="CHEBI:58349"/>
        <dbReference type="ChEBI" id="CHEBI:67139"/>
        <dbReference type="EC" id="1.17.1.8"/>
    </reaction>
</comment>
<dbReference type="EMBL" id="JAJEQC010000001">
    <property type="protein sequence ID" value="MCC2135668.1"/>
    <property type="molecule type" value="Genomic_DNA"/>
</dbReference>
<keyword evidence="2 9" id="KW-0963">Cytoplasm</keyword>
<keyword evidence="14" id="KW-1185">Reference proteome</keyword>
<dbReference type="GO" id="GO:0008839">
    <property type="term" value="F:4-hydroxy-tetrahydrodipicolinate reductase"/>
    <property type="evidence" value="ECO:0007669"/>
    <property type="project" value="UniProtKB-UniRule"/>
</dbReference>
<evidence type="ECO:0000256" key="7">
    <source>
        <dbReference type="ARBA" id="ARBA00023027"/>
    </source>
</evidence>
<organism evidence="13 14">
    <name type="scientific">Hominenteromicrobium mulieris</name>
    <dbReference type="NCBI Taxonomy" id="2885357"/>
    <lineage>
        <taxon>Bacteria</taxon>
        <taxon>Bacillati</taxon>
        <taxon>Bacillota</taxon>
        <taxon>Clostridia</taxon>
        <taxon>Eubacteriales</taxon>
        <taxon>Oscillospiraceae</taxon>
        <taxon>Hominenteromicrobium</taxon>
    </lineage>
</organism>
<dbReference type="InterPro" id="IPR022663">
    <property type="entry name" value="DapB_C"/>
</dbReference>
<comment type="subcellular location">
    <subcellularLocation>
        <location evidence="9">Cytoplasm</location>
    </subcellularLocation>
</comment>
<keyword evidence="5 9" id="KW-0220">Diaminopimelate biosynthesis</keyword>
<comment type="caution">
    <text evidence="13">The sequence shown here is derived from an EMBL/GenBank/DDBJ whole genome shotgun (WGS) entry which is preliminary data.</text>
</comment>
<dbReference type="GO" id="GO:0009089">
    <property type="term" value="P:lysine biosynthetic process via diaminopimelate"/>
    <property type="evidence" value="ECO:0007669"/>
    <property type="project" value="UniProtKB-UniRule"/>
</dbReference>
<accession>A0AAE3AJM0</accession>
<dbReference type="PIRSF" id="PIRSF000161">
    <property type="entry name" value="DHPR"/>
    <property type="match status" value="1"/>
</dbReference>
<dbReference type="Gene3D" id="3.30.360.10">
    <property type="entry name" value="Dihydrodipicolinate Reductase, domain 2"/>
    <property type="match status" value="1"/>
</dbReference>
<dbReference type="InterPro" id="IPR000846">
    <property type="entry name" value="DapB_N"/>
</dbReference>
<dbReference type="AlphaFoldDB" id="A0AAE3AJM0"/>
<dbReference type="PANTHER" id="PTHR20836:SF7">
    <property type="entry name" value="4-HYDROXY-TETRAHYDRODIPICOLINATE REDUCTASE"/>
    <property type="match status" value="1"/>
</dbReference>
<evidence type="ECO:0000313" key="13">
    <source>
        <dbReference type="EMBL" id="MCC2135668.1"/>
    </source>
</evidence>
<proteinExistence type="inferred from homology"/>
<comment type="function">
    <text evidence="9">Catalyzes the conversion of 4-hydroxy-tetrahydrodipicolinate (HTPA) to tetrahydrodipicolinate.</text>
</comment>
<sequence length="251" mass="27017">MTRIILCGCCGKMGHFITQLVSERTDCEIVAGVDLNVNAQTASYPAYTSIDQVAEAADVIIDFSHPSLLTPILHYAAEKGGIPAVLCTTGYTAEQTAELTKASETQPIFYSRNMSLGINLMLELAKKAAKVLGDQFDIEIVEKHHNQKIDAPSGTALMLADALASVRDGETQYMYDRHAQRKKREKSEIGIHSVRGGTIVGEHEVIFAGNNEVITLSHSAQSKELFAVGAVNAAVFMSGKGPGLYDMSALV</sequence>